<dbReference type="KEGG" id="haad:MW046_05070"/>
<organism evidence="2 3">
    <name type="scientific">Halocatena salina</name>
    <dbReference type="NCBI Taxonomy" id="2934340"/>
    <lineage>
        <taxon>Archaea</taxon>
        <taxon>Methanobacteriati</taxon>
        <taxon>Methanobacteriota</taxon>
        <taxon>Stenosarchaea group</taxon>
        <taxon>Halobacteria</taxon>
        <taxon>Halobacteriales</taxon>
        <taxon>Natronomonadaceae</taxon>
        <taxon>Halocatena</taxon>
    </lineage>
</organism>
<sequence length="274" mass="32916">MPKDRSKRDGIGRRDLVKMLGAAGVTIGTLGTGVTVASASDDGKGKKHHKRKTPKDLNIGYTRKYGEWWPDTYDDIGKEVDPDKFYIKGDKRKVVICAPFPFSVTYATRKKKHKKKHEKHDKKDDKKDDEKDDKKRKKHHRNGKSHGRFKGCKKQKTVRAKKDGKHYRAKIKCPKKKEICWFRVHHPDKKDDHKHHHDHDGRDRDRDHDDRDRDHDDRDRDHDHDGRDRDRDHDDRDRDRDRDHDDRDRDRDRDHDDRDRDRDRDRDCRKKNDD</sequence>
<proteinExistence type="predicted"/>
<dbReference type="EMBL" id="CP096019">
    <property type="protein sequence ID" value="UPM43817.1"/>
    <property type="molecule type" value="Genomic_DNA"/>
</dbReference>
<dbReference type="AlphaFoldDB" id="A0A8U0A7C8"/>
<feature type="compositionally biased region" description="Basic residues" evidence="1">
    <location>
        <begin position="108"/>
        <end position="120"/>
    </location>
</feature>
<reference evidence="2" key="1">
    <citation type="submission" date="2022-04" db="EMBL/GenBank/DDBJ databases">
        <title>Halocatena sp. nov., isolated from a salt lake.</title>
        <authorList>
            <person name="Cui H.-L."/>
        </authorList>
    </citation>
    <scope>NUCLEOTIDE SEQUENCE</scope>
    <source>
        <strain evidence="2">AD-1</strain>
    </source>
</reference>
<evidence type="ECO:0000313" key="3">
    <source>
        <dbReference type="Proteomes" id="UP000831768"/>
    </source>
</evidence>
<dbReference type="Proteomes" id="UP000831768">
    <property type="component" value="Chromosome"/>
</dbReference>
<dbReference type="PROSITE" id="PS51318">
    <property type="entry name" value="TAT"/>
    <property type="match status" value="1"/>
</dbReference>
<feature type="compositionally biased region" description="Basic residues" evidence="1">
    <location>
        <begin position="186"/>
        <end position="197"/>
    </location>
</feature>
<protein>
    <submittedName>
        <fullName evidence="2">Uncharacterized protein</fullName>
    </submittedName>
</protein>
<dbReference type="RefSeq" id="WP_247994476.1">
    <property type="nucleotide sequence ID" value="NZ_CP096019.1"/>
</dbReference>
<accession>A0A8U0A7C8</accession>
<evidence type="ECO:0000256" key="1">
    <source>
        <dbReference type="SAM" id="MobiDB-lite"/>
    </source>
</evidence>
<name>A0A8U0A7C8_9EURY</name>
<evidence type="ECO:0000313" key="2">
    <source>
        <dbReference type="EMBL" id="UPM43817.1"/>
    </source>
</evidence>
<feature type="compositionally biased region" description="Basic and acidic residues" evidence="1">
    <location>
        <begin position="121"/>
        <end position="133"/>
    </location>
</feature>
<keyword evidence="3" id="KW-1185">Reference proteome</keyword>
<gene>
    <name evidence="2" type="ORF">MW046_05070</name>
</gene>
<dbReference type="GeneID" id="71927395"/>
<feature type="compositionally biased region" description="Basic and acidic residues" evidence="1">
    <location>
        <begin position="198"/>
        <end position="274"/>
    </location>
</feature>
<feature type="compositionally biased region" description="Basic residues" evidence="1">
    <location>
        <begin position="134"/>
        <end position="170"/>
    </location>
</feature>
<feature type="region of interest" description="Disordered" evidence="1">
    <location>
        <begin position="107"/>
        <end position="170"/>
    </location>
</feature>
<feature type="region of interest" description="Disordered" evidence="1">
    <location>
        <begin position="38"/>
        <end position="57"/>
    </location>
</feature>
<dbReference type="InterPro" id="IPR006311">
    <property type="entry name" value="TAT_signal"/>
</dbReference>
<feature type="region of interest" description="Disordered" evidence="1">
    <location>
        <begin position="186"/>
        <end position="274"/>
    </location>
</feature>